<dbReference type="RefSeq" id="WP_003140328.1">
    <property type="nucleotide sequence ID" value="NC_008463.1"/>
</dbReference>
<organism evidence="8 9">
    <name type="scientific">Pseudomonas aeruginosa (strain UCBPP-PA14)</name>
    <dbReference type="NCBI Taxonomy" id="208963"/>
    <lineage>
        <taxon>Bacteria</taxon>
        <taxon>Pseudomonadati</taxon>
        <taxon>Pseudomonadota</taxon>
        <taxon>Gammaproteobacteria</taxon>
        <taxon>Pseudomonadales</taxon>
        <taxon>Pseudomonadaceae</taxon>
        <taxon>Pseudomonas</taxon>
    </lineage>
</organism>
<comment type="catalytic activity">
    <reaction evidence="1">
        <text>a 1,2-diacyl-sn-glycero-3-phosphocholine + H2O = a 1,2-diacyl-sn-glycero-3-phosphate + choline + H(+)</text>
        <dbReference type="Rhea" id="RHEA:14445"/>
        <dbReference type="ChEBI" id="CHEBI:15354"/>
        <dbReference type="ChEBI" id="CHEBI:15377"/>
        <dbReference type="ChEBI" id="CHEBI:15378"/>
        <dbReference type="ChEBI" id="CHEBI:57643"/>
        <dbReference type="ChEBI" id="CHEBI:58608"/>
        <dbReference type="EC" id="3.1.4.4"/>
    </reaction>
</comment>
<evidence type="ECO:0000259" key="7">
    <source>
        <dbReference type="PROSITE" id="PS50035"/>
    </source>
</evidence>
<dbReference type="GO" id="GO:0006793">
    <property type="term" value="P:phosphorus metabolic process"/>
    <property type="evidence" value="ECO:0007669"/>
    <property type="project" value="UniProtKB-ARBA"/>
</dbReference>
<dbReference type="PROSITE" id="PS50035">
    <property type="entry name" value="PLD"/>
    <property type="match status" value="1"/>
</dbReference>
<gene>
    <name evidence="8" type="ordered locus">PA14_46540</name>
</gene>
<dbReference type="BioCyc" id="PAER208963:G1G74-3904-MONOMER"/>
<keyword evidence="4" id="KW-0378">Hydrolase</keyword>
<dbReference type="Pfam" id="PF13091">
    <property type="entry name" value="PLDc_2"/>
    <property type="match status" value="1"/>
</dbReference>
<dbReference type="AlphaFoldDB" id="A0A0H2Z8A6"/>
<dbReference type="KEGG" id="pau:PA14_46540"/>
<evidence type="ECO:0000256" key="4">
    <source>
        <dbReference type="ARBA" id="ARBA00022801"/>
    </source>
</evidence>
<evidence type="ECO:0000313" key="8">
    <source>
        <dbReference type="EMBL" id="ABJ10563.1"/>
    </source>
</evidence>
<dbReference type="Proteomes" id="UP000000653">
    <property type="component" value="Chromosome"/>
</dbReference>
<dbReference type="CDD" id="cd09172">
    <property type="entry name" value="PLDc_Nuc_like_unchar1_1"/>
    <property type="match status" value="1"/>
</dbReference>
<dbReference type="PANTHER" id="PTHR43856:SF1">
    <property type="entry name" value="MITOCHONDRIAL CARDIOLIPIN HYDROLASE"/>
    <property type="match status" value="1"/>
</dbReference>
<dbReference type="HOGENOM" id="CLU_018010_0_0_6"/>
<protein>
    <recommendedName>
        <fullName evidence="3">phospholipase D</fullName>
        <ecNumber evidence="3">3.1.4.4</ecNumber>
    </recommendedName>
</protein>
<sequence>MVSSYESKNTSDGLTLKLYRGEGAALLAFDLDEERATRDFVGFTIEVRYPGSLKWGAIRNRLHFEYPPTEHRERTYKSTEAPLQKFRWIHVPTETPEGNFEYRVTARYMSENETLHNGPQVTGKISLSPQTIEDFVNVGFTRGFASSQAYADRFENDKGILPPRGTPAEKYLNHDMTPFQKHYEWLGFEARRLILQTLEEVEHDPGLRLDALVYECKEPDILQRLERLGNRLRVIIDDHDEQGDPDSCETISANRLKQKGAQVKRMHFRRQQHNKVLLVRRADGSAAKVLAGSTNFAMRGLYIQANNALLFEDATVSEKFSELFDAYWNTSKDFRENQLSKQWWVVRDEPESRVSLCFSPHTDSGLSLDPVADAIAQADSSVLYSVVFLNILKGTVRNELEALMQRSLFSYGVAQRTGGLSVTKPDGSVGLLPFAYLGETAPEPFKSEWNGDTTEFSNMVHHKFVVTDFNGKRPVVFTGSSNLAAGGEKENGDHLICIEDRRIAIVYAIEALRLFDHFHFRVKTKPGENAPPIHLAKPPTEGEDPWFASYYRKGHHKERDRKLFSQ</sequence>
<dbReference type="GO" id="GO:0016042">
    <property type="term" value="P:lipid catabolic process"/>
    <property type="evidence" value="ECO:0007669"/>
    <property type="project" value="UniProtKB-KW"/>
</dbReference>
<evidence type="ECO:0000256" key="6">
    <source>
        <dbReference type="ARBA" id="ARBA00023098"/>
    </source>
</evidence>
<dbReference type="InterPro" id="IPR001736">
    <property type="entry name" value="PLipase_D/transphosphatidylase"/>
</dbReference>
<dbReference type="SUPFAM" id="SSF56024">
    <property type="entry name" value="Phospholipase D/nuclease"/>
    <property type="match status" value="2"/>
</dbReference>
<name>A0A0H2Z8A6_PSEAB</name>
<evidence type="ECO:0000256" key="5">
    <source>
        <dbReference type="ARBA" id="ARBA00022963"/>
    </source>
</evidence>
<dbReference type="EC" id="3.1.4.4" evidence="3"/>
<evidence type="ECO:0000256" key="3">
    <source>
        <dbReference type="ARBA" id="ARBA00012027"/>
    </source>
</evidence>
<feature type="domain" description="PLD phosphodiesterase" evidence="7">
    <location>
        <begin position="456"/>
        <end position="487"/>
    </location>
</feature>
<dbReference type="PANTHER" id="PTHR43856">
    <property type="entry name" value="CARDIOLIPIN HYDROLASE"/>
    <property type="match status" value="1"/>
</dbReference>
<dbReference type="GO" id="GO:0016891">
    <property type="term" value="F:RNA endonuclease activity producing 5'-phosphomonoesters, hydrolytic mechanism"/>
    <property type="evidence" value="ECO:0007669"/>
    <property type="project" value="TreeGrafter"/>
</dbReference>
<evidence type="ECO:0000256" key="2">
    <source>
        <dbReference type="ARBA" id="ARBA00008664"/>
    </source>
</evidence>
<accession>A0A0H2Z8A6</accession>
<keyword evidence="6" id="KW-0443">Lipid metabolism</keyword>
<evidence type="ECO:0000256" key="1">
    <source>
        <dbReference type="ARBA" id="ARBA00000798"/>
    </source>
</evidence>
<comment type="similarity">
    <text evidence="2">Belongs to the phospholipase D family.</text>
</comment>
<evidence type="ECO:0000313" key="9">
    <source>
        <dbReference type="Proteomes" id="UP000000653"/>
    </source>
</evidence>
<dbReference type="GO" id="GO:0004630">
    <property type="term" value="F:phospholipase D activity"/>
    <property type="evidence" value="ECO:0007669"/>
    <property type="project" value="UniProtKB-EC"/>
</dbReference>
<dbReference type="Gene3D" id="3.30.870.10">
    <property type="entry name" value="Endonuclease Chain A"/>
    <property type="match status" value="2"/>
</dbReference>
<keyword evidence="5" id="KW-0442">Lipid degradation</keyword>
<dbReference type="EMBL" id="CP000438">
    <property type="protein sequence ID" value="ABJ10563.1"/>
    <property type="molecule type" value="Genomic_DNA"/>
</dbReference>
<dbReference type="CDD" id="cd09173">
    <property type="entry name" value="PLDc_Nuc_like_unchar1_2"/>
    <property type="match status" value="1"/>
</dbReference>
<proteinExistence type="inferred from homology"/>
<reference evidence="8 9" key="1">
    <citation type="journal article" date="2006" name="Genome Biol.">
        <title>Genomic analysis reveals that Pseudomonas aeruginosa virulence is combinatorial.</title>
        <authorList>
            <person name="Lee D.G."/>
            <person name="Urbach J.M."/>
            <person name="Wu G."/>
            <person name="Liberati N.T."/>
            <person name="Feinbaum R.L."/>
            <person name="Miyata S."/>
            <person name="Diggins L.T."/>
            <person name="He J."/>
            <person name="Saucier M."/>
            <person name="Deziel E."/>
            <person name="Friedman L."/>
            <person name="Li L."/>
            <person name="Grills G."/>
            <person name="Montgomery K."/>
            <person name="Kucherlapati R."/>
            <person name="Rahme L.G."/>
            <person name="Ausubel F.M."/>
        </authorList>
    </citation>
    <scope>NUCLEOTIDE SEQUENCE [LARGE SCALE GENOMIC DNA]</scope>
    <source>
        <strain evidence="8 9">UCBPP-PA14</strain>
    </source>
</reference>
<dbReference type="InterPro" id="IPR051406">
    <property type="entry name" value="PLD_domain"/>
</dbReference>
<dbReference type="InterPro" id="IPR025202">
    <property type="entry name" value="PLD-like_dom"/>
</dbReference>